<dbReference type="GO" id="GO:0004638">
    <property type="term" value="F:phosphoribosylaminoimidazole carboxylase activity"/>
    <property type="evidence" value="ECO:0007669"/>
    <property type="project" value="InterPro"/>
</dbReference>
<dbReference type="AlphaFoldDB" id="A0A4D7AQS7"/>
<feature type="binding site" evidence="5">
    <location>
        <position position="217"/>
    </location>
    <ligand>
        <name>ATP</name>
        <dbReference type="ChEBI" id="CHEBI:30616"/>
    </ligand>
</feature>
<feature type="region of interest" description="Disordered" evidence="7">
    <location>
        <begin position="1"/>
        <end position="28"/>
    </location>
</feature>
<dbReference type="InterPro" id="IPR005875">
    <property type="entry name" value="PurK"/>
</dbReference>
<dbReference type="InterPro" id="IPR054350">
    <property type="entry name" value="PurT/PurK_preATP-grasp"/>
</dbReference>
<evidence type="ECO:0000313" key="9">
    <source>
        <dbReference type="EMBL" id="QCI63654.1"/>
    </source>
</evidence>
<feature type="domain" description="ATP-grasp" evidence="8">
    <location>
        <begin position="138"/>
        <end position="324"/>
    </location>
</feature>
<dbReference type="SUPFAM" id="SSF52440">
    <property type="entry name" value="PreATP-grasp domain"/>
    <property type="match status" value="1"/>
</dbReference>
<gene>
    <name evidence="5 6" type="primary">purK</name>
    <name evidence="9" type="ORF">E8M01_05025</name>
</gene>
<dbReference type="NCBIfam" id="NF004676">
    <property type="entry name" value="PRK06019.1-2"/>
    <property type="match status" value="1"/>
</dbReference>
<dbReference type="Gene3D" id="3.40.50.20">
    <property type="match status" value="1"/>
</dbReference>
<dbReference type="InterPro" id="IPR016185">
    <property type="entry name" value="PreATP-grasp_dom_sf"/>
</dbReference>
<dbReference type="HAMAP" id="MF_01928">
    <property type="entry name" value="PurK"/>
    <property type="match status" value="1"/>
</dbReference>
<comment type="function">
    <text evidence="6">Catalyzes the ATP-dependent conversion of 5-aminoimidazole ribonucleotide (AIR) and HCO(3)- to N5-carboxyaminoimidazole ribonucleotide (N5-CAIR).</text>
</comment>
<dbReference type="Proteomes" id="UP000298781">
    <property type="component" value="Chromosome"/>
</dbReference>
<dbReference type="EC" id="6.3.4.18" evidence="5 6"/>
<dbReference type="OrthoDB" id="9804625at2"/>
<evidence type="ECO:0000256" key="6">
    <source>
        <dbReference type="RuleBase" id="RU361200"/>
    </source>
</evidence>
<dbReference type="InterPro" id="IPR011054">
    <property type="entry name" value="Rudment_hybrid_motif"/>
</dbReference>
<dbReference type="GO" id="GO:0005524">
    <property type="term" value="F:ATP binding"/>
    <property type="evidence" value="ECO:0007669"/>
    <property type="project" value="UniProtKB-UniRule"/>
</dbReference>
<reference evidence="9 10" key="1">
    <citation type="submission" date="2019-04" db="EMBL/GenBank/DDBJ databases">
        <title>Phreatobacter aquaticus sp. nov.</title>
        <authorList>
            <person name="Choi A."/>
        </authorList>
    </citation>
    <scope>NUCLEOTIDE SEQUENCE [LARGE SCALE GENOMIC DNA]</scope>
    <source>
        <strain evidence="9 10">KCTC 52518</strain>
    </source>
</reference>
<keyword evidence="1 5" id="KW-0436">Ligase</keyword>
<comment type="function">
    <text evidence="5">Catalyzes the ATP-dependent conversion of 5-aminoimidazole ribonucleotide (AIR) and HCO(3)(-) to N5-carboxyaminoimidazole ribonucleotide (N5-CAIR).</text>
</comment>
<evidence type="ECO:0000256" key="5">
    <source>
        <dbReference type="HAMAP-Rule" id="MF_01928"/>
    </source>
</evidence>
<dbReference type="SUPFAM" id="SSF51246">
    <property type="entry name" value="Rudiment single hybrid motif"/>
    <property type="match status" value="1"/>
</dbReference>
<dbReference type="NCBIfam" id="TIGR01161">
    <property type="entry name" value="purK"/>
    <property type="match status" value="1"/>
</dbReference>
<dbReference type="FunFam" id="3.40.50.20:FF:000016">
    <property type="entry name" value="N5-carboxyaminoimidazole ribonucleotide synthase"/>
    <property type="match status" value="1"/>
</dbReference>
<feature type="binding site" evidence="5">
    <location>
        <position position="134"/>
    </location>
    <ligand>
        <name>ATP</name>
        <dbReference type="ChEBI" id="CHEBI:30616"/>
    </ligand>
</feature>
<dbReference type="GO" id="GO:0006189">
    <property type="term" value="P:'de novo' IMP biosynthetic process"/>
    <property type="evidence" value="ECO:0007669"/>
    <property type="project" value="UniProtKB-UniRule"/>
</dbReference>
<comment type="subunit">
    <text evidence="5 6">Homodimer.</text>
</comment>
<dbReference type="Gene3D" id="3.30.1490.20">
    <property type="entry name" value="ATP-grasp fold, A domain"/>
    <property type="match status" value="1"/>
</dbReference>
<keyword evidence="3 5" id="KW-0658">Purine biosynthesis</keyword>
<proteinExistence type="inferred from homology"/>
<keyword evidence="10" id="KW-1185">Reference proteome</keyword>
<dbReference type="SUPFAM" id="SSF56059">
    <property type="entry name" value="Glutathione synthetase ATP-binding domain-like"/>
    <property type="match status" value="1"/>
</dbReference>
<dbReference type="InterPro" id="IPR013815">
    <property type="entry name" value="ATP_grasp_subdomain_1"/>
</dbReference>
<dbReference type="Pfam" id="PF02222">
    <property type="entry name" value="ATP-grasp"/>
    <property type="match status" value="1"/>
</dbReference>
<evidence type="ECO:0000256" key="2">
    <source>
        <dbReference type="ARBA" id="ARBA00022741"/>
    </source>
</evidence>
<keyword evidence="2 5" id="KW-0547">Nucleotide-binding</keyword>
<accession>A0A4D7AQS7</accession>
<feature type="binding site" evidence="5">
    <location>
        <begin position="209"/>
        <end position="212"/>
    </location>
    <ligand>
        <name>ATP</name>
        <dbReference type="ChEBI" id="CHEBI:30616"/>
    </ligand>
</feature>
<feature type="binding site" evidence="5">
    <location>
        <begin position="294"/>
        <end position="295"/>
    </location>
    <ligand>
        <name>ATP</name>
        <dbReference type="ChEBI" id="CHEBI:30616"/>
    </ligand>
</feature>
<dbReference type="InterPro" id="IPR003135">
    <property type="entry name" value="ATP-grasp_carboxylate-amine"/>
</dbReference>
<comment type="catalytic activity">
    <reaction evidence="5 6">
        <text>5-amino-1-(5-phospho-beta-D-ribosyl)imidazole + hydrogencarbonate + ATP = 5-carboxyamino-1-(5-phospho-D-ribosyl)imidazole + ADP + phosphate + 2 H(+)</text>
        <dbReference type="Rhea" id="RHEA:19317"/>
        <dbReference type="ChEBI" id="CHEBI:15378"/>
        <dbReference type="ChEBI" id="CHEBI:17544"/>
        <dbReference type="ChEBI" id="CHEBI:30616"/>
        <dbReference type="ChEBI" id="CHEBI:43474"/>
        <dbReference type="ChEBI" id="CHEBI:58730"/>
        <dbReference type="ChEBI" id="CHEBI:137981"/>
        <dbReference type="ChEBI" id="CHEBI:456216"/>
        <dbReference type="EC" id="6.3.4.18"/>
    </reaction>
</comment>
<evidence type="ECO:0000256" key="4">
    <source>
        <dbReference type="ARBA" id="ARBA00022840"/>
    </source>
</evidence>
<dbReference type="InterPro" id="IPR011761">
    <property type="entry name" value="ATP-grasp"/>
</dbReference>
<evidence type="ECO:0000256" key="1">
    <source>
        <dbReference type="ARBA" id="ARBA00022598"/>
    </source>
</evidence>
<name>A0A4D7AQS7_9HYPH</name>
<dbReference type="InterPro" id="IPR040686">
    <property type="entry name" value="PurK_C"/>
</dbReference>
<dbReference type="EMBL" id="CP039690">
    <property type="protein sequence ID" value="QCI63654.1"/>
    <property type="molecule type" value="Genomic_DNA"/>
</dbReference>
<dbReference type="PANTHER" id="PTHR11609">
    <property type="entry name" value="PURINE BIOSYNTHESIS PROTEIN 6/7, PUR6/7"/>
    <property type="match status" value="1"/>
</dbReference>
<feature type="binding site" evidence="5">
    <location>
        <position position="240"/>
    </location>
    <ligand>
        <name>ATP</name>
        <dbReference type="ChEBI" id="CHEBI:30616"/>
    </ligand>
</feature>
<dbReference type="GO" id="GO:0046872">
    <property type="term" value="F:metal ion binding"/>
    <property type="evidence" value="ECO:0007669"/>
    <property type="project" value="InterPro"/>
</dbReference>
<dbReference type="KEGG" id="pstg:E8M01_05025"/>
<dbReference type="Pfam" id="PF17769">
    <property type="entry name" value="PurK_C"/>
    <property type="match status" value="1"/>
</dbReference>
<evidence type="ECO:0000313" key="10">
    <source>
        <dbReference type="Proteomes" id="UP000298781"/>
    </source>
</evidence>
<dbReference type="NCBIfam" id="NF004675">
    <property type="entry name" value="PRK06019.1-1"/>
    <property type="match status" value="1"/>
</dbReference>
<comment type="pathway">
    <text evidence="5 6">Purine metabolism; IMP biosynthesis via de novo pathway; 5-amino-1-(5-phospho-D-ribosyl)imidazole-4-carboxylate from 5-amino-1-(5-phospho-D-ribosyl)imidazole (N5-CAIR route): step 1/2.</text>
</comment>
<dbReference type="PANTHER" id="PTHR11609:SF5">
    <property type="entry name" value="PHOSPHORIBOSYLAMINOIMIDAZOLE CARBOXYLASE"/>
    <property type="match status" value="1"/>
</dbReference>
<dbReference type="FunFam" id="3.30.1490.20:FF:000015">
    <property type="entry name" value="N5-carboxyaminoimidazole ribonucleotide synthase"/>
    <property type="match status" value="1"/>
</dbReference>
<evidence type="ECO:0000256" key="3">
    <source>
        <dbReference type="ARBA" id="ARBA00022755"/>
    </source>
</evidence>
<dbReference type="UniPathway" id="UPA00074">
    <property type="reaction ID" value="UER00942"/>
</dbReference>
<dbReference type="PROSITE" id="PS50975">
    <property type="entry name" value="ATP_GRASP"/>
    <property type="match status" value="1"/>
</dbReference>
<dbReference type="FunFam" id="3.30.470.20:FF:000029">
    <property type="entry name" value="N5-carboxyaminoimidazole ribonucleotide synthase"/>
    <property type="match status" value="1"/>
</dbReference>
<feature type="binding site" evidence="5">
    <location>
        <begin position="179"/>
        <end position="185"/>
    </location>
    <ligand>
        <name>ATP</name>
        <dbReference type="ChEBI" id="CHEBI:30616"/>
    </ligand>
</feature>
<feature type="binding site" evidence="5">
    <location>
        <position position="174"/>
    </location>
    <ligand>
        <name>ATP</name>
        <dbReference type="ChEBI" id="CHEBI:30616"/>
    </ligand>
</feature>
<comment type="similarity">
    <text evidence="5 6">Belongs to the PurK/PurT family.</text>
</comment>
<protein>
    <recommendedName>
        <fullName evidence="5 6">N5-carboxyaminoimidazole ribonucleotide synthase</fullName>
        <shortName evidence="5 6">N5-CAIR synthase</shortName>
        <ecNumber evidence="5 6">6.3.4.18</ecNumber>
    </recommendedName>
    <alternativeName>
        <fullName evidence="5 6">5-(carboxyamino)imidazole ribonucleotide synthetase</fullName>
    </alternativeName>
</protein>
<evidence type="ECO:0000256" key="7">
    <source>
        <dbReference type="SAM" id="MobiDB-lite"/>
    </source>
</evidence>
<dbReference type="GO" id="GO:0005829">
    <property type="term" value="C:cytosol"/>
    <property type="evidence" value="ECO:0007669"/>
    <property type="project" value="TreeGrafter"/>
</dbReference>
<evidence type="ECO:0000259" key="8">
    <source>
        <dbReference type="PROSITE" id="PS50975"/>
    </source>
</evidence>
<keyword evidence="4 5" id="KW-0067">ATP-binding</keyword>
<organism evidence="9 10">
    <name type="scientific">Phreatobacter stygius</name>
    <dbReference type="NCBI Taxonomy" id="1940610"/>
    <lineage>
        <taxon>Bacteria</taxon>
        <taxon>Pseudomonadati</taxon>
        <taxon>Pseudomonadota</taxon>
        <taxon>Alphaproteobacteria</taxon>
        <taxon>Hyphomicrobiales</taxon>
        <taxon>Phreatobacteraceae</taxon>
        <taxon>Phreatobacter</taxon>
    </lineage>
</organism>
<dbReference type="GO" id="GO:0034028">
    <property type="term" value="F:5-(carboxyamino)imidazole ribonucleotide synthase activity"/>
    <property type="evidence" value="ECO:0007669"/>
    <property type="project" value="UniProtKB-UniRule"/>
</dbReference>
<dbReference type="NCBIfam" id="NF004679">
    <property type="entry name" value="PRK06019.1-5"/>
    <property type="match status" value="1"/>
</dbReference>
<dbReference type="Gene3D" id="3.30.470.20">
    <property type="entry name" value="ATP-grasp fold, B domain"/>
    <property type="match status" value="1"/>
</dbReference>
<sequence length="385" mass="41991">MTRRWRRGSRPIAPNRRQASRSGLVTTTERSVGPDQIIGILGGGQLGRMLALAGAKLGLRCQVLAPEPESPAFDVVRRITEADYSDEVALARFAEDVDIVTYEFENVPDKAARFLSSRLTVRPGPRALTVSQDRVVEKTFARDCGLGVPDFEPVDDEADLDRALARLGRPAVLKTRRFGYDGKGQAVIRDGDDAAAAFSSIGRQPAILEAFVPFIREISVIVVRGADGEIRHYDPVENVHRDGILRTSTVPARMTPEQANEAARMGEVLAEKLDYVGVLAVELFVTADGGLVVNEMAPRVHNSGHWTEAACHCSQFENHMRAVAGLPLGSTARHSDAVMENLIGADVEAWRAIAAESGAVLHLYGKRDQRDGRKMGHVTRLTQLT</sequence>
<dbReference type="Pfam" id="PF22660">
    <property type="entry name" value="RS_preATP-grasp-like"/>
    <property type="match status" value="1"/>
</dbReference>